<organism evidence="2 3">
    <name type="scientific">Pseudodesulfovibrio nedwellii</name>
    <dbReference type="NCBI Taxonomy" id="2973072"/>
    <lineage>
        <taxon>Bacteria</taxon>
        <taxon>Pseudomonadati</taxon>
        <taxon>Thermodesulfobacteriota</taxon>
        <taxon>Desulfovibrionia</taxon>
        <taxon>Desulfovibrionales</taxon>
        <taxon>Desulfovibrionaceae</taxon>
    </lineage>
</organism>
<reference evidence="2 3" key="1">
    <citation type="submission" date="2022-08" db="EMBL/GenBank/DDBJ databases">
        <title>Genome Sequence of the sulphate-reducing bacterium, Pseudodesulfovibrio sp. SYK.</title>
        <authorList>
            <person name="Kondo R."/>
            <person name="Kataoka T."/>
        </authorList>
    </citation>
    <scope>NUCLEOTIDE SEQUENCE [LARGE SCALE GENOMIC DNA]</scope>
    <source>
        <strain evidence="2 3">SYK</strain>
    </source>
</reference>
<protein>
    <submittedName>
        <fullName evidence="2">Uncharacterized protein</fullName>
    </submittedName>
</protein>
<evidence type="ECO:0000313" key="2">
    <source>
        <dbReference type="EMBL" id="BDQ36348.1"/>
    </source>
</evidence>
<keyword evidence="3" id="KW-1185">Reference proteome</keyword>
<name>A0ABM8AXW7_9BACT</name>
<gene>
    <name evidence="2" type="ORF">SYK_07080</name>
</gene>
<dbReference type="Proteomes" id="UP001317742">
    <property type="component" value="Chromosome"/>
</dbReference>
<proteinExistence type="predicted"/>
<feature type="transmembrane region" description="Helical" evidence="1">
    <location>
        <begin position="7"/>
        <end position="24"/>
    </location>
</feature>
<keyword evidence="1" id="KW-0812">Transmembrane</keyword>
<dbReference type="EMBL" id="AP026709">
    <property type="protein sequence ID" value="BDQ36348.1"/>
    <property type="molecule type" value="Genomic_DNA"/>
</dbReference>
<evidence type="ECO:0000313" key="3">
    <source>
        <dbReference type="Proteomes" id="UP001317742"/>
    </source>
</evidence>
<keyword evidence="1" id="KW-0472">Membrane</keyword>
<feature type="transmembrane region" description="Helical" evidence="1">
    <location>
        <begin position="36"/>
        <end position="55"/>
    </location>
</feature>
<dbReference type="RefSeq" id="WP_281762252.1">
    <property type="nucleotide sequence ID" value="NZ_AP026709.1"/>
</dbReference>
<keyword evidence="1" id="KW-1133">Transmembrane helix</keyword>
<evidence type="ECO:0000256" key="1">
    <source>
        <dbReference type="SAM" id="Phobius"/>
    </source>
</evidence>
<sequence length="62" mass="6866">MIFLKSLLLFIAALHCIASFLAGWGVGVEHGFSKEIYALLIFVATAFVGTVWAFISNERNNF</sequence>
<accession>A0ABM8AXW7</accession>